<dbReference type="InterPro" id="IPR036390">
    <property type="entry name" value="WH_DNA-bd_sf"/>
</dbReference>
<evidence type="ECO:0000256" key="3">
    <source>
        <dbReference type="ARBA" id="ARBA00023163"/>
    </source>
</evidence>
<evidence type="ECO:0000313" key="6">
    <source>
        <dbReference type="Proteomes" id="UP000295758"/>
    </source>
</evidence>
<keyword evidence="3" id="KW-0804">Transcription</keyword>
<dbReference type="GO" id="GO:0003677">
    <property type="term" value="F:DNA binding"/>
    <property type="evidence" value="ECO:0007669"/>
    <property type="project" value="UniProtKB-KW"/>
</dbReference>
<dbReference type="GO" id="GO:0003700">
    <property type="term" value="F:DNA-binding transcription factor activity"/>
    <property type="evidence" value="ECO:0007669"/>
    <property type="project" value="InterPro"/>
</dbReference>
<dbReference type="AlphaFoldDB" id="A0A4R7DZ13"/>
<dbReference type="SUPFAM" id="SSF48008">
    <property type="entry name" value="GntR ligand-binding domain-like"/>
    <property type="match status" value="1"/>
</dbReference>
<dbReference type="PANTHER" id="PTHR43537:SF5">
    <property type="entry name" value="UXU OPERON TRANSCRIPTIONAL REGULATOR"/>
    <property type="match status" value="1"/>
</dbReference>
<reference evidence="5 6" key="1">
    <citation type="submission" date="2019-03" db="EMBL/GenBank/DDBJ databases">
        <title>Deep subsurface shale carbon reservoir microbial communities from Ohio and West Virginia, USA.</title>
        <authorList>
            <person name="Wrighton K."/>
        </authorList>
    </citation>
    <scope>NUCLEOTIDE SEQUENCE [LARGE SCALE GENOMIC DNA]</scope>
    <source>
        <strain evidence="5 6">UTICA-S4D12</strain>
    </source>
</reference>
<dbReference type="RefSeq" id="WP_133618449.1">
    <property type="nucleotide sequence ID" value="NZ_SOAA01000043.1"/>
</dbReference>
<dbReference type="Proteomes" id="UP000295758">
    <property type="component" value="Unassembled WGS sequence"/>
</dbReference>
<gene>
    <name evidence="5" type="ORF">BY453_1432</name>
</gene>
<evidence type="ECO:0000313" key="5">
    <source>
        <dbReference type="EMBL" id="TDS25882.1"/>
    </source>
</evidence>
<dbReference type="CDD" id="cd07377">
    <property type="entry name" value="WHTH_GntR"/>
    <property type="match status" value="1"/>
</dbReference>
<accession>A0A4R7DZ13</accession>
<dbReference type="Pfam" id="PF00392">
    <property type="entry name" value="GntR"/>
    <property type="match status" value="1"/>
</dbReference>
<evidence type="ECO:0000256" key="1">
    <source>
        <dbReference type="ARBA" id="ARBA00023015"/>
    </source>
</evidence>
<keyword evidence="1" id="KW-0805">Transcription regulation</keyword>
<dbReference type="PROSITE" id="PS50949">
    <property type="entry name" value="HTH_GNTR"/>
    <property type="match status" value="1"/>
</dbReference>
<dbReference type="Gene3D" id="1.20.120.530">
    <property type="entry name" value="GntR ligand-binding domain-like"/>
    <property type="match status" value="1"/>
</dbReference>
<dbReference type="SMART" id="SM00345">
    <property type="entry name" value="HTH_GNTR"/>
    <property type="match status" value="1"/>
</dbReference>
<name>A0A4R7DZ13_9FIRM</name>
<protein>
    <submittedName>
        <fullName evidence="5">DNA-binding GntR family transcriptional regulator</fullName>
    </submittedName>
</protein>
<feature type="domain" description="HTH gntR-type" evidence="4">
    <location>
        <begin position="6"/>
        <end position="75"/>
    </location>
</feature>
<dbReference type="InterPro" id="IPR008920">
    <property type="entry name" value="TF_FadR/GntR_C"/>
</dbReference>
<evidence type="ECO:0000259" key="4">
    <source>
        <dbReference type="PROSITE" id="PS50949"/>
    </source>
</evidence>
<comment type="caution">
    <text evidence="5">The sequence shown here is derived from an EMBL/GenBank/DDBJ whole genome shotgun (WGS) entry which is preliminary data.</text>
</comment>
<sequence length="215" mass="25125">MKVINKSLHEQIYDLLKDKIITGEDGFLPGDRCNISEVAEEFNVSATPVKEAFKKLESDGLVDMKPRSGTYISKLNKDKFKKIVVVRKGLEKMIIDILNEKDSIDNQNELLELLDKWEKYVYEKNLSKASKTHLEFHRALIGISNNEVLIDLYDHLLNRSSLYMAYHSNEYIIDLDELNLHRNILEKLMNLEKDQYIELVNLHFDNAQERILSKI</sequence>
<proteinExistence type="predicted"/>
<dbReference type="Gene3D" id="1.10.10.10">
    <property type="entry name" value="Winged helix-like DNA-binding domain superfamily/Winged helix DNA-binding domain"/>
    <property type="match status" value="1"/>
</dbReference>
<dbReference type="InterPro" id="IPR000524">
    <property type="entry name" value="Tscrpt_reg_HTH_GntR"/>
</dbReference>
<organism evidence="5 6">
    <name type="scientific">Halanaerobium congolense</name>
    <dbReference type="NCBI Taxonomy" id="54121"/>
    <lineage>
        <taxon>Bacteria</taxon>
        <taxon>Bacillati</taxon>
        <taxon>Bacillota</taxon>
        <taxon>Clostridia</taxon>
        <taxon>Halanaerobiales</taxon>
        <taxon>Halanaerobiaceae</taxon>
        <taxon>Halanaerobium</taxon>
    </lineage>
</organism>
<evidence type="ECO:0000256" key="2">
    <source>
        <dbReference type="ARBA" id="ARBA00023125"/>
    </source>
</evidence>
<dbReference type="InterPro" id="IPR011711">
    <property type="entry name" value="GntR_C"/>
</dbReference>
<dbReference type="EMBL" id="SOAA01000043">
    <property type="protein sequence ID" value="TDS25882.1"/>
    <property type="molecule type" value="Genomic_DNA"/>
</dbReference>
<dbReference type="SUPFAM" id="SSF46785">
    <property type="entry name" value="Winged helix' DNA-binding domain"/>
    <property type="match status" value="1"/>
</dbReference>
<dbReference type="PANTHER" id="PTHR43537">
    <property type="entry name" value="TRANSCRIPTIONAL REGULATOR, GNTR FAMILY"/>
    <property type="match status" value="1"/>
</dbReference>
<keyword evidence="2 5" id="KW-0238">DNA-binding</keyword>
<dbReference type="InterPro" id="IPR036388">
    <property type="entry name" value="WH-like_DNA-bd_sf"/>
</dbReference>
<dbReference type="Pfam" id="PF07729">
    <property type="entry name" value="FCD"/>
    <property type="match status" value="1"/>
</dbReference>